<keyword evidence="9" id="KW-0833">Ubl conjugation pathway</keyword>
<feature type="domain" description="RING-type" evidence="16">
    <location>
        <begin position="104"/>
        <end position="147"/>
    </location>
</feature>
<dbReference type="STRING" id="81985.R0F3A7"/>
<evidence type="ECO:0000256" key="9">
    <source>
        <dbReference type="ARBA" id="ARBA00022786"/>
    </source>
</evidence>
<comment type="pathway">
    <text evidence="3">Protein modification; protein ubiquitination.</text>
</comment>
<dbReference type="EMBL" id="KB870811">
    <property type="protein sequence ID" value="EOA15831.1"/>
    <property type="molecule type" value="Genomic_DNA"/>
</dbReference>
<reference evidence="18" key="1">
    <citation type="journal article" date="2013" name="Nat. Genet.">
        <title>The Capsella rubella genome and the genomic consequences of rapid mating system evolution.</title>
        <authorList>
            <person name="Slotte T."/>
            <person name="Hazzouri K.M."/>
            <person name="Agren J.A."/>
            <person name="Koenig D."/>
            <person name="Maumus F."/>
            <person name="Guo Y.L."/>
            <person name="Steige K."/>
            <person name="Platts A.E."/>
            <person name="Escobar J.S."/>
            <person name="Newman L.K."/>
            <person name="Wang W."/>
            <person name="Mandakova T."/>
            <person name="Vello E."/>
            <person name="Smith L.M."/>
            <person name="Henz S.R."/>
            <person name="Steffen J."/>
            <person name="Takuno S."/>
            <person name="Brandvain Y."/>
            <person name="Coop G."/>
            <person name="Andolfatto P."/>
            <person name="Hu T.T."/>
            <person name="Blanchette M."/>
            <person name="Clark R.M."/>
            <person name="Quesneville H."/>
            <person name="Nordborg M."/>
            <person name="Gaut B.S."/>
            <person name="Lysak M.A."/>
            <person name="Jenkins J."/>
            <person name="Grimwood J."/>
            <person name="Chapman J."/>
            <person name="Prochnik S."/>
            <person name="Shu S."/>
            <person name="Rokhsar D."/>
            <person name="Schmutz J."/>
            <person name="Weigel D."/>
            <person name="Wright S.I."/>
        </authorList>
    </citation>
    <scope>NUCLEOTIDE SEQUENCE [LARGE SCALE GENOMIC DNA]</scope>
    <source>
        <strain evidence="18">cv. Monte Gargano</strain>
    </source>
</reference>
<dbReference type="OrthoDB" id="8062037at2759"/>
<evidence type="ECO:0000256" key="15">
    <source>
        <dbReference type="SAM" id="Phobius"/>
    </source>
</evidence>
<evidence type="ECO:0000256" key="11">
    <source>
        <dbReference type="ARBA" id="ARBA00022989"/>
    </source>
</evidence>
<keyword evidence="10" id="KW-0862">Zinc</keyword>
<dbReference type="InterPro" id="IPR044602">
    <property type="entry name" value="ATL10/ATL72-79-like"/>
</dbReference>
<comment type="similarity">
    <text evidence="13">Belongs to the RING-type zinc finger family. ATL subfamily.</text>
</comment>
<proteinExistence type="inferred from homology"/>
<comment type="subcellular location">
    <subcellularLocation>
        <location evidence="2">Membrane</location>
        <topology evidence="2">Single-pass membrane protein</topology>
    </subcellularLocation>
</comment>
<dbReference type="GO" id="GO:0016020">
    <property type="term" value="C:membrane"/>
    <property type="evidence" value="ECO:0007669"/>
    <property type="project" value="UniProtKB-SubCell"/>
</dbReference>
<dbReference type="InterPro" id="IPR001841">
    <property type="entry name" value="Znf_RING"/>
</dbReference>
<dbReference type="PANTHER" id="PTHR46905">
    <property type="entry name" value="RING-H2 FINGER PROTEIN ATL78"/>
    <property type="match status" value="1"/>
</dbReference>
<dbReference type="SUPFAM" id="SSF57850">
    <property type="entry name" value="RING/U-box"/>
    <property type="match status" value="1"/>
</dbReference>
<dbReference type="Pfam" id="PF13639">
    <property type="entry name" value="zf-RING_2"/>
    <property type="match status" value="1"/>
</dbReference>
<dbReference type="Proteomes" id="UP000029121">
    <property type="component" value="Unassembled WGS sequence"/>
</dbReference>
<dbReference type="PROSITE" id="PS51257">
    <property type="entry name" value="PROKAR_LIPOPROTEIN"/>
    <property type="match status" value="1"/>
</dbReference>
<accession>R0F3A7</accession>
<dbReference type="InterPro" id="IPR013083">
    <property type="entry name" value="Znf_RING/FYVE/PHD"/>
</dbReference>
<dbReference type="SMART" id="SM00184">
    <property type="entry name" value="RING"/>
    <property type="match status" value="1"/>
</dbReference>
<evidence type="ECO:0000256" key="7">
    <source>
        <dbReference type="ARBA" id="ARBA00022723"/>
    </source>
</evidence>
<dbReference type="PANTHER" id="PTHR46905:SF1">
    <property type="entry name" value="RING-TYPE E3 UBIQUITIN TRANSFERASE"/>
    <property type="match status" value="1"/>
</dbReference>
<keyword evidence="8 14" id="KW-0863">Zinc-finger</keyword>
<keyword evidence="12 15" id="KW-0472">Membrane</keyword>
<dbReference type="Gene3D" id="3.30.40.10">
    <property type="entry name" value="Zinc/RING finger domain, C3HC4 (zinc finger)"/>
    <property type="match status" value="1"/>
</dbReference>
<sequence>MRLLLSSDPQPQFTSTCTSQSCGWKPYSHSNDFAANASLLLIIIFSVLICVFSLHVAIRCCLRPVLFQHDPKPDPDPDEASLSELPPTLVYSPGMNLAGTEAECIICLSEFQDGDTLRVLERCKHGFHVHCIQKWLSSSHSSCPTCRANIFSSPPQLHSPQSLQLTSTTD</sequence>
<evidence type="ECO:0000256" key="8">
    <source>
        <dbReference type="ARBA" id="ARBA00022771"/>
    </source>
</evidence>
<dbReference type="KEGG" id="crb:17879536"/>
<evidence type="ECO:0000256" key="2">
    <source>
        <dbReference type="ARBA" id="ARBA00004167"/>
    </source>
</evidence>
<dbReference type="EC" id="2.3.2.27" evidence="4"/>
<keyword evidence="5" id="KW-0808">Transferase</keyword>
<name>R0F3A7_9BRAS</name>
<evidence type="ECO:0000256" key="5">
    <source>
        <dbReference type="ARBA" id="ARBA00022679"/>
    </source>
</evidence>
<organism evidence="17 18">
    <name type="scientific">Capsella rubella</name>
    <dbReference type="NCBI Taxonomy" id="81985"/>
    <lineage>
        <taxon>Eukaryota</taxon>
        <taxon>Viridiplantae</taxon>
        <taxon>Streptophyta</taxon>
        <taxon>Embryophyta</taxon>
        <taxon>Tracheophyta</taxon>
        <taxon>Spermatophyta</taxon>
        <taxon>Magnoliopsida</taxon>
        <taxon>eudicotyledons</taxon>
        <taxon>Gunneridae</taxon>
        <taxon>Pentapetalae</taxon>
        <taxon>rosids</taxon>
        <taxon>malvids</taxon>
        <taxon>Brassicales</taxon>
        <taxon>Brassicaceae</taxon>
        <taxon>Camelineae</taxon>
        <taxon>Capsella</taxon>
    </lineage>
</organism>
<keyword evidence="7" id="KW-0479">Metal-binding</keyword>
<evidence type="ECO:0000256" key="12">
    <source>
        <dbReference type="ARBA" id="ARBA00023136"/>
    </source>
</evidence>
<comment type="catalytic activity">
    <reaction evidence="1">
        <text>S-ubiquitinyl-[E2 ubiquitin-conjugating enzyme]-L-cysteine + [acceptor protein]-L-lysine = [E2 ubiquitin-conjugating enzyme]-L-cysteine + N(6)-ubiquitinyl-[acceptor protein]-L-lysine.</text>
        <dbReference type="EC" id="2.3.2.27"/>
    </reaction>
</comment>
<keyword evidence="18" id="KW-1185">Reference proteome</keyword>
<evidence type="ECO:0000256" key="14">
    <source>
        <dbReference type="PROSITE-ProRule" id="PRU00175"/>
    </source>
</evidence>
<dbReference type="eggNOG" id="KOG0800">
    <property type="taxonomic scope" value="Eukaryota"/>
</dbReference>
<feature type="transmembrane region" description="Helical" evidence="15">
    <location>
        <begin position="33"/>
        <end position="58"/>
    </location>
</feature>
<evidence type="ECO:0000256" key="13">
    <source>
        <dbReference type="ARBA" id="ARBA00024209"/>
    </source>
</evidence>
<evidence type="ECO:0000256" key="3">
    <source>
        <dbReference type="ARBA" id="ARBA00004906"/>
    </source>
</evidence>
<dbReference type="AlphaFoldDB" id="R0F3A7"/>
<evidence type="ECO:0000259" key="16">
    <source>
        <dbReference type="PROSITE" id="PS50089"/>
    </source>
</evidence>
<evidence type="ECO:0000256" key="6">
    <source>
        <dbReference type="ARBA" id="ARBA00022692"/>
    </source>
</evidence>
<keyword evidence="11 15" id="KW-1133">Transmembrane helix</keyword>
<evidence type="ECO:0000313" key="18">
    <source>
        <dbReference type="Proteomes" id="UP000029121"/>
    </source>
</evidence>
<evidence type="ECO:0000256" key="1">
    <source>
        <dbReference type="ARBA" id="ARBA00000900"/>
    </source>
</evidence>
<dbReference type="UniPathway" id="UPA00143"/>
<dbReference type="GO" id="GO:0016567">
    <property type="term" value="P:protein ubiquitination"/>
    <property type="evidence" value="ECO:0007669"/>
    <property type="project" value="UniProtKB-UniPathway"/>
</dbReference>
<protein>
    <recommendedName>
        <fullName evidence="4">RING-type E3 ubiquitin transferase</fullName>
        <ecNumber evidence="4">2.3.2.27</ecNumber>
    </recommendedName>
</protein>
<evidence type="ECO:0000313" key="17">
    <source>
        <dbReference type="EMBL" id="EOA15831.1"/>
    </source>
</evidence>
<dbReference type="GO" id="GO:0061630">
    <property type="term" value="F:ubiquitin protein ligase activity"/>
    <property type="evidence" value="ECO:0007669"/>
    <property type="project" value="UniProtKB-EC"/>
</dbReference>
<dbReference type="GO" id="GO:0008270">
    <property type="term" value="F:zinc ion binding"/>
    <property type="evidence" value="ECO:0007669"/>
    <property type="project" value="UniProtKB-KW"/>
</dbReference>
<dbReference type="SMART" id="SM01197">
    <property type="entry name" value="FANCL_C"/>
    <property type="match status" value="1"/>
</dbReference>
<evidence type="ECO:0000256" key="4">
    <source>
        <dbReference type="ARBA" id="ARBA00012483"/>
    </source>
</evidence>
<dbReference type="PROSITE" id="PS50089">
    <property type="entry name" value="ZF_RING_2"/>
    <property type="match status" value="1"/>
</dbReference>
<evidence type="ECO:0000256" key="10">
    <source>
        <dbReference type="ARBA" id="ARBA00022833"/>
    </source>
</evidence>
<gene>
    <name evidence="17" type="ORF">CARUB_v10007395mg</name>
</gene>
<keyword evidence="6 15" id="KW-0812">Transmembrane</keyword>